<proteinExistence type="predicted"/>
<name>A0A853C7D7_9ACTN</name>
<dbReference type="CDD" id="cd01949">
    <property type="entry name" value="GGDEF"/>
    <property type="match status" value="1"/>
</dbReference>
<feature type="transmembrane region" description="Helical" evidence="1">
    <location>
        <begin position="191"/>
        <end position="210"/>
    </location>
</feature>
<evidence type="ECO:0000313" key="4">
    <source>
        <dbReference type="EMBL" id="NYJ02398.1"/>
    </source>
</evidence>
<dbReference type="EMBL" id="JACCFP010000001">
    <property type="protein sequence ID" value="NYJ02398.1"/>
    <property type="molecule type" value="Genomic_DNA"/>
</dbReference>
<dbReference type="InterPro" id="IPR001633">
    <property type="entry name" value="EAL_dom"/>
</dbReference>
<dbReference type="InterPro" id="IPR000160">
    <property type="entry name" value="GGDEF_dom"/>
</dbReference>
<keyword evidence="1" id="KW-1133">Transmembrane helix</keyword>
<dbReference type="Proteomes" id="UP000530424">
    <property type="component" value="Unassembled WGS sequence"/>
</dbReference>
<feature type="transmembrane region" description="Helical" evidence="1">
    <location>
        <begin position="158"/>
        <end position="179"/>
    </location>
</feature>
<dbReference type="Gene3D" id="3.20.20.450">
    <property type="entry name" value="EAL domain"/>
    <property type="match status" value="1"/>
</dbReference>
<dbReference type="SUPFAM" id="SSF55073">
    <property type="entry name" value="Nucleotide cyclase"/>
    <property type="match status" value="1"/>
</dbReference>
<keyword evidence="1" id="KW-0472">Membrane</keyword>
<feature type="transmembrane region" description="Helical" evidence="1">
    <location>
        <begin position="262"/>
        <end position="283"/>
    </location>
</feature>
<dbReference type="AlphaFoldDB" id="A0A853C7D7"/>
<dbReference type="Gene3D" id="3.30.70.270">
    <property type="match status" value="1"/>
</dbReference>
<feature type="transmembrane region" description="Helical" evidence="1">
    <location>
        <begin position="36"/>
        <end position="57"/>
    </location>
</feature>
<evidence type="ECO:0000256" key="1">
    <source>
        <dbReference type="SAM" id="Phobius"/>
    </source>
</evidence>
<evidence type="ECO:0000259" key="3">
    <source>
        <dbReference type="PROSITE" id="PS50887"/>
    </source>
</evidence>
<dbReference type="PANTHER" id="PTHR33121:SF15">
    <property type="entry name" value="BLUE LIGHT- AND TEMPERATURE-REGULATED ANTIREPRESSOR BLUF"/>
    <property type="match status" value="1"/>
</dbReference>
<accession>A0A853C7D7</accession>
<dbReference type="CDD" id="cd01948">
    <property type="entry name" value="EAL"/>
    <property type="match status" value="1"/>
</dbReference>
<dbReference type="SMART" id="SM00267">
    <property type="entry name" value="GGDEF"/>
    <property type="match status" value="1"/>
</dbReference>
<protein>
    <submittedName>
        <fullName evidence="4">Diguanylate cyclase (GGDEF)-like protein</fullName>
    </submittedName>
</protein>
<dbReference type="Pfam" id="PF00990">
    <property type="entry name" value="GGDEF"/>
    <property type="match status" value="1"/>
</dbReference>
<sequence length="705" mass="75526">MSIRNGFGARGAHVALAVGMASALGYLATLQTGLSSLVYLTVATFGTALSFIGASWMPPARRRIWWAFAFGQASFLCGDVIWLSYDSFLGGVPDPSAADIGYLACYPLLALGMLWLIRGRRHGRDRAAFLDASIVTSGVTVVGAVFLVAPAAGSGAGLWGQVVAGSYPAFDLLVLALAVRLLTGGLVRNPSLWALLAAIALLLVADMFYLQDVVTGVAYEGWVDSAFLASYVLLGFAAVHPSAHTLSEPAPDRANRAGAGRIIWLGVALVLAPVTGQVAHLRGYEHGEWVALFGGFVVAALVVARLVDLVHELKVKAVQLAALARRDGLTGVPNRRTWDHELSRACALARDRDVPLHAAILDFDHFKAYNDHHGHLAGDRVLKATSAAWDAALPAEGLLARFGGEEFAVLLPGMEPEEAERVLQRLRRIVTHGQTCSIGMATWHPSEDPAGLVARADEALYEAKTRGRDRVAVHDGVDVTVATGATHHDPALDTIRTVFQPIVDLPSGDVVAYEALSRFDGVDPREIFERAAREGTAGAVEALAIRTALDAWDKEHHLALNVSLSALASDEVRAALPEELHGVILELTEADLVDYSHALMLTLEDLRTRGALVAIDDFGVGFSNVHRILTIQPDLIKLDMSLIRGIDRDAMRQAVITASLVFARQTDSRVVAEGIETPEERDWLAHHGVELGQGYLLGHPVAHPA</sequence>
<feature type="transmembrane region" description="Helical" evidence="1">
    <location>
        <begin position="100"/>
        <end position="117"/>
    </location>
</feature>
<evidence type="ECO:0000313" key="5">
    <source>
        <dbReference type="Proteomes" id="UP000530424"/>
    </source>
</evidence>
<organism evidence="4 5">
    <name type="scientific">Nocardioides thalensis</name>
    <dbReference type="NCBI Taxonomy" id="1914755"/>
    <lineage>
        <taxon>Bacteria</taxon>
        <taxon>Bacillati</taxon>
        <taxon>Actinomycetota</taxon>
        <taxon>Actinomycetes</taxon>
        <taxon>Propionibacteriales</taxon>
        <taxon>Nocardioidaceae</taxon>
        <taxon>Nocardioides</taxon>
    </lineage>
</organism>
<feature type="transmembrane region" description="Helical" evidence="1">
    <location>
        <begin position="64"/>
        <end position="85"/>
    </location>
</feature>
<gene>
    <name evidence="4" type="ORF">HNR19_003096</name>
</gene>
<evidence type="ECO:0000259" key="2">
    <source>
        <dbReference type="PROSITE" id="PS50883"/>
    </source>
</evidence>
<keyword evidence="1" id="KW-0812">Transmembrane</keyword>
<dbReference type="Pfam" id="PF00563">
    <property type="entry name" value="EAL"/>
    <property type="match status" value="1"/>
</dbReference>
<dbReference type="PROSITE" id="PS50887">
    <property type="entry name" value="GGDEF"/>
    <property type="match status" value="1"/>
</dbReference>
<reference evidence="4 5" key="1">
    <citation type="submission" date="2020-07" db="EMBL/GenBank/DDBJ databases">
        <title>Sequencing the genomes of 1000 actinobacteria strains.</title>
        <authorList>
            <person name="Klenk H.-P."/>
        </authorList>
    </citation>
    <scope>NUCLEOTIDE SEQUENCE [LARGE SCALE GENOMIC DNA]</scope>
    <source>
        <strain evidence="4 5">DSM 103833</strain>
    </source>
</reference>
<dbReference type="FunFam" id="3.30.70.270:FF:000001">
    <property type="entry name" value="Diguanylate cyclase domain protein"/>
    <property type="match status" value="1"/>
</dbReference>
<dbReference type="RefSeq" id="WP_179668771.1">
    <property type="nucleotide sequence ID" value="NZ_JACCFP010000001.1"/>
</dbReference>
<feature type="transmembrane region" description="Helical" evidence="1">
    <location>
        <begin position="12"/>
        <end position="30"/>
    </location>
</feature>
<dbReference type="InterPro" id="IPR035919">
    <property type="entry name" value="EAL_sf"/>
</dbReference>
<dbReference type="InterPro" id="IPR050706">
    <property type="entry name" value="Cyclic-di-GMP_PDE-like"/>
</dbReference>
<dbReference type="InterPro" id="IPR029787">
    <property type="entry name" value="Nucleotide_cyclase"/>
</dbReference>
<dbReference type="GO" id="GO:0071111">
    <property type="term" value="F:cyclic-guanylate-specific phosphodiesterase activity"/>
    <property type="evidence" value="ECO:0007669"/>
    <property type="project" value="InterPro"/>
</dbReference>
<dbReference type="SMART" id="SM00052">
    <property type="entry name" value="EAL"/>
    <property type="match status" value="1"/>
</dbReference>
<keyword evidence="5" id="KW-1185">Reference proteome</keyword>
<dbReference type="NCBIfam" id="TIGR00254">
    <property type="entry name" value="GGDEF"/>
    <property type="match status" value="1"/>
</dbReference>
<feature type="transmembrane region" description="Helical" evidence="1">
    <location>
        <begin position="289"/>
        <end position="307"/>
    </location>
</feature>
<feature type="domain" description="EAL" evidence="2">
    <location>
        <begin position="478"/>
        <end position="705"/>
    </location>
</feature>
<feature type="transmembrane region" description="Helical" evidence="1">
    <location>
        <begin position="222"/>
        <end position="241"/>
    </location>
</feature>
<dbReference type="SUPFAM" id="SSF141868">
    <property type="entry name" value="EAL domain-like"/>
    <property type="match status" value="1"/>
</dbReference>
<dbReference type="PANTHER" id="PTHR33121">
    <property type="entry name" value="CYCLIC DI-GMP PHOSPHODIESTERASE PDEF"/>
    <property type="match status" value="1"/>
</dbReference>
<dbReference type="InterPro" id="IPR043128">
    <property type="entry name" value="Rev_trsase/Diguanyl_cyclase"/>
</dbReference>
<feature type="domain" description="GGDEF" evidence="3">
    <location>
        <begin position="354"/>
        <end position="476"/>
    </location>
</feature>
<dbReference type="PROSITE" id="PS50883">
    <property type="entry name" value="EAL"/>
    <property type="match status" value="1"/>
</dbReference>
<comment type="caution">
    <text evidence="4">The sequence shown here is derived from an EMBL/GenBank/DDBJ whole genome shotgun (WGS) entry which is preliminary data.</text>
</comment>
<feature type="transmembrane region" description="Helical" evidence="1">
    <location>
        <begin position="129"/>
        <end position="152"/>
    </location>
</feature>